<comment type="subcellular location">
    <subcellularLocation>
        <location evidence="2">Cell inner membrane</location>
        <topology evidence="2">Multi-pass membrane protein</topology>
    </subcellularLocation>
</comment>
<evidence type="ECO:0000256" key="12">
    <source>
        <dbReference type="ARBA" id="ARBA00023012"/>
    </source>
</evidence>
<dbReference type="SMART" id="SM00304">
    <property type="entry name" value="HAMP"/>
    <property type="match status" value="1"/>
</dbReference>
<keyword evidence="3 14" id="KW-1003">Cell membrane</keyword>
<dbReference type="InterPro" id="IPR005467">
    <property type="entry name" value="His_kinase_dom"/>
</dbReference>
<feature type="domain" description="HAMP" evidence="17">
    <location>
        <begin position="192"/>
        <end position="244"/>
    </location>
</feature>
<keyword evidence="4 14" id="KW-0997">Cell inner membrane</keyword>
<evidence type="ECO:0000259" key="17">
    <source>
        <dbReference type="PROSITE" id="PS50885"/>
    </source>
</evidence>
<sequence>MVESIRRQFTRSVTSTITWSIMAIMVVALLSIFVSYWITEQGELDGQAINLSGSLRMQTYRIGLASHQQDNQALRTHLENLAVTWNSSLFAPLAQRGDDTELSRAFTLANNHWQEQVKPLFERILSLSGDEKQQATTTLLPLLDRQVVLTDKLVYQFQLRAESRNQRLRLIQVLGLFTIVCVGSLVFYVLRERLDRPLKELTHAADRFRRGDLNQRVNLSVNDELGLLADIFNRMGDAIGKTYEELEQRVASRTRDLQQQTKALQFLLDTSGTIMSAYHTPVNYRQIVRNLGQLIEHQDIEVCLFTEEGNQPYYHQNAFGTAKDCSQRDCNDCRSTSCNTTQTEMTFPITRDSKQFGLLTLHTKNTASEWEQQLIQSTADQIALALTLTEQKQLDRKVATLDERNVIARELHDSLAQALSYLKIQVTRLQKTTEKGRYDLQEPIITELKEGLASAYKQLRELLTTFRLKLDETGLEGALVQTTDSLSERSAMKVTLDYQLQDIPLSPSEEIHLLQIVREAGQNAINHSDGSHLHIEFCRLLDDQILMVISDDGVGMPDDPTKLNHYGLAIMQERARNLNGRLDITSKPGAGTTIRLKFTPDVISLRRAS</sequence>
<dbReference type="KEGG" id="saga:M5M_15775"/>
<dbReference type="CDD" id="cd16917">
    <property type="entry name" value="HATPase_UhpB-NarQ-NarX-like"/>
    <property type="match status" value="1"/>
</dbReference>
<keyword evidence="19" id="KW-1185">Reference proteome</keyword>
<accession>K4L286</accession>
<evidence type="ECO:0000256" key="9">
    <source>
        <dbReference type="ARBA" id="ARBA00022777"/>
    </source>
</evidence>
<dbReference type="Pfam" id="PF07730">
    <property type="entry name" value="HisKA_3"/>
    <property type="match status" value="1"/>
</dbReference>
<evidence type="ECO:0000313" key="18">
    <source>
        <dbReference type="EMBL" id="AFV00288.1"/>
    </source>
</evidence>
<dbReference type="SUPFAM" id="SSF158472">
    <property type="entry name" value="HAMP domain-like"/>
    <property type="match status" value="1"/>
</dbReference>
<dbReference type="InterPro" id="IPR050482">
    <property type="entry name" value="Sensor_HK_TwoCompSys"/>
</dbReference>
<keyword evidence="10 14" id="KW-0067">ATP-binding</keyword>
<dbReference type="PROSITE" id="PS50109">
    <property type="entry name" value="HIS_KIN"/>
    <property type="match status" value="1"/>
</dbReference>
<keyword evidence="13 14" id="KW-0472">Membrane</keyword>
<keyword evidence="9 14" id="KW-0418">Kinase</keyword>
<feature type="domain" description="Histidine kinase" evidence="16">
    <location>
        <begin position="406"/>
        <end position="602"/>
    </location>
</feature>
<dbReference type="SMART" id="SM00387">
    <property type="entry name" value="HATPase_c"/>
    <property type="match status" value="1"/>
</dbReference>
<dbReference type="Pfam" id="PF00672">
    <property type="entry name" value="HAMP"/>
    <property type="match status" value="1"/>
</dbReference>
<dbReference type="InterPro" id="IPR003660">
    <property type="entry name" value="HAMP_dom"/>
</dbReference>
<evidence type="ECO:0000256" key="7">
    <source>
        <dbReference type="ARBA" id="ARBA00022692"/>
    </source>
</evidence>
<evidence type="ECO:0000256" key="8">
    <source>
        <dbReference type="ARBA" id="ARBA00022741"/>
    </source>
</evidence>
<dbReference type="Gene3D" id="6.10.340.10">
    <property type="match status" value="1"/>
</dbReference>
<keyword evidence="5" id="KW-0597">Phosphoprotein</keyword>
<feature type="transmembrane region" description="Helical" evidence="15">
    <location>
        <begin position="17"/>
        <end position="38"/>
    </location>
</feature>
<dbReference type="InterPro" id="IPR003594">
    <property type="entry name" value="HATPase_dom"/>
</dbReference>
<name>K4L286_SIMAS</name>
<dbReference type="Gene3D" id="1.20.120.960">
    <property type="entry name" value="Histidine kinase NarX, sensor domain"/>
    <property type="match status" value="1"/>
</dbReference>
<dbReference type="InterPro" id="IPR029095">
    <property type="entry name" value="NarX-like_N"/>
</dbReference>
<dbReference type="RefSeq" id="WP_015048440.1">
    <property type="nucleotide sequence ID" value="NC_018868.3"/>
</dbReference>
<organism evidence="18 19">
    <name type="scientific">Simiduia agarivorans (strain DSM 21679 / JCM 13881 / BCRC 17597 / SA1)</name>
    <dbReference type="NCBI Taxonomy" id="1117647"/>
    <lineage>
        <taxon>Bacteria</taxon>
        <taxon>Pseudomonadati</taxon>
        <taxon>Pseudomonadota</taxon>
        <taxon>Gammaproteobacteria</taxon>
        <taxon>Cellvibrionales</taxon>
        <taxon>Cellvibrionaceae</taxon>
        <taxon>Simiduia</taxon>
    </lineage>
</organism>
<dbReference type="HOGENOM" id="CLU_000445_20_10_6"/>
<reference evidence="18 19" key="1">
    <citation type="journal article" date="2013" name="Genome Announc.">
        <title>Complete genome sequence of Simiduia agarivorans SA1(T), a marine bacterium able to degrade a variety of polysaccharides.</title>
        <authorList>
            <person name="Lin S.Y."/>
            <person name="Shieh W.Y."/>
            <person name="Chen J.S."/>
            <person name="Tang S.L."/>
        </authorList>
    </citation>
    <scope>NUCLEOTIDE SEQUENCE [LARGE SCALE GENOMIC DNA]</scope>
    <source>
        <strain evidence="19">DSM 21679 / JCM 13881 / BCRC 17597 / SA1</strain>
    </source>
</reference>
<dbReference type="InterPro" id="IPR016380">
    <property type="entry name" value="Sig_transdc_His_kin_NarX/NarQ"/>
</dbReference>
<dbReference type="Gene3D" id="3.30.565.10">
    <property type="entry name" value="Histidine kinase-like ATPase, C-terminal domain"/>
    <property type="match status" value="1"/>
</dbReference>
<keyword evidence="8 14" id="KW-0547">Nucleotide-binding</keyword>
<dbReference type="EC" id="2.7.13.3" evidence="14"/>
<dbReference type="EMBL" id="CP003746">
    <property type="protein sequence ID" value="AFV00288.1"/>
    <property type="molecule type" value="Genomic_DNA"/>
</dbReference>
<gene>
    <name evidence="18" type="ordered locus">M5M_15775</name>
</gene>
<evidence type="ECO:0000256" key="13">
    <source>
        <dbReference type="ARBA" id="ARBA00023136"/>
    </source>
</evidence>
<keyword evidence="6 14" id="KW-0808">Transferase</keyword>
<dbReference type="eggNOG" id="COG3850">
    <property type="taxonomic scope" value="Bacteria"/>
</dbReference>
<dbReference type="PANTHER" id="PTHR24421:SF10">
    <property type="entry name" value="NITRATE_NITRITE SENSOR PROTEIN NARQ"/>
    <property type="match status" value="1"/>
</dbReference>
<dbReference type="PIRSF" id="PIRSF003167">
    <property type="entry name" value="STHK_NarX/NarQ"/>
    <property type="match status" value="1"/>
</dbReference>
<dbReference type="InterPro" id="IPR029016">
    <property type="entry name" value="GAF-like_dom_sf"/>
</dbReference>
<evidence type="ECO:0000256" key="1">
    <source>
        <dbReference type="ARBA" id="ARBA00000085"/>
    </source>
</evidence>
<evidence type="ECO:0000256" key="4">
    <source>
        <dbReference type="ARBA" id="ARBA00022519"/>
    </source>
</evidence>
<dbReference type="GO" id="GO:0046983">
    <property type="term" value="F:protein dimerization activity"/>
    <property type="evidence" value="ECO:0007669"/>
    <property type="project" value="UniProtKB-UniRule"/>
</dbReference>
<dbReference type="InterPro" id="IPR011712">
    <property type="entry name" value="Sig_transdc_His_kin_sub3_dim/P"/>
</dbReference>
<comment type="catalytic activity">
    <reaction evidence="1 14">
        <text>ATP + protein L-histidine = ADP + protein N-phospho-L-histidine.</text>
        <dbReference type="EC" id="2.7.13.3"/>
    </reaction>
</comment>
<evidence type="ECO:0000256" key="3">
    <source>
        <dbReference type="ARBA" id="ARBA00022475"/>
    </source>
</evidence>
<evidence type="ECO:0000256" key="6">
    <source>
        <dbReference type="ARBA" id="ARBA00022679"/>
    </source>
</evidence>
<feature type="transmembrane region" description="Helical" evidence="15">
    <location>
        <begin position="170"/>
        <end position="190"/>
    </location>
</feature>
<proteinExistence type="predicted"/>
<dbReference type="CDD" id="cd06225">
    <property type="entry name" value="HAMP"/>
    <property type="match status" value="1"/>
</dbReference>
<dbReference type="AlphaFoldDB" id="K4L286"/>
<dbReference type="Pfam" id="PF02518">
    <property type="entry name" value="HATPase_c"/>
    <property type="match status" value="1"/>
</dbReference>
<dbReference type="SUPFAM" id="SSF55874">
    <property type="entry name" value="ATPase domain of HSP90 chaperone/DNA topoisomerase II/histidine kinase"/>
    <property type="match status" value="1"/>
</dbReference>
<protein>
    <recommendedName>
        <fullName evidence="14">Sensor protein</fullName>
        <ecNumber evidence="14">2.7.13.3</ecNumber>
    </recommendedName>
</protein>
<keyword evidence="7 15" id="KW-0812">Transmembrane</keyword>
<dbReference type="Gene3D" id="1.20.5.1930">
    <property type="match status" value="1"/>
</dbReference>
<dbReference type="OrthoDB" id="9811306at2"/>
<dbReference type="GO" id="GO:0005524">
    <property type="term" value="F:ATP binding"/>
    <property type="evidence" value="ECO:0007669"/>
    <property type="project" value="UniProtKB-UniRule"/>
</dbReference>
<keyword evidence="11 15" id="KW-1133">Transmembrane helix</keyword>
<dbReference type="GO" id="GO:0005886">
    <property type="term" value="C:plasma membrane"/>
    <property type="evidence" value="ECO:0007669"/>
    <property type="project" value="UniProtKB-SubCell"/>
</dbReference>
<evidence type="ECO:0000313" key="19">
    <source>
        <dbReference type="Proteomes" id="UP000000466"/>
    </source>
</evidence>
<dbReference type="InterPro" id="IPR036890">
    <property type="entry name" value="HATPase_C_sf"/>
</dbReference>
<dbReference type="PANTHER" id="PTHR24421">
    <property type="entry name" value="NITRATE/NITRITE SENSOR PROTEIN NARX-RELATED"/>
    <property type="match status" value="1"/>
</dbReference>
<evidence type="ECO:0000256" key="15">
    <source>
        <dbReference type="SAM" id="Phobius"/>
    </source>
</evidence>
<dbReference type="GO" id="GO:0000155">
    <property type="term" value="F:phosphorelay sensor kinase activity"/>
    <property type="evidence" value="ECO:0007669"/>
    <property type="project" value="UniProtKB-UniRule"/>
</dbReference>
<evidence type="ECO:0000256" key="10">
    <source>
        <dbReference type="ARBA" id="ARBA00022840"/>
    </source>
</evidence>
<evidence type="ECO:0000256" key="2">
    <source>
        <dbReference type="ARBA" id="ARBA00004429"/>
    </source>
</evidence>
<evidence type="ECO:0000256" key="11">
    <source>
        <dbReference type="ARBA" id="ARBA00022989"/>
    </source>
</evidence>
<dbReference type="Pfam" id="PF13675">
    <property type="entry name" value="PilJ"/>
    <property type="match status" value="1"/>
</dbReference>
<keyword evidence="12 14" id="KW-0902">Two-component regulatory system</keyword>
<evidence type="ECO:0000259" key="16">
    <source>
        <dbReference type="PROSITE" id="PS50109"/>
    </source>
</evidence>
<dbReference type="InterPro" id="IPR042295">
    <property type="entry name" value="NarX-like_N_sf"/>
</dbReference>
<dbReference type="Proteomes" id="UP000000466">
    <property type="component" value="Chromosome"/>
</dbReference>
<evidence type="ECO:0000256" key="14">
    <source>
        <dbReference type="PIRNR" id="PIRNR003167"/>
    </source>
</evidence>
<dbReference type="STRING" id="1117647.M5M_15775"/>
<dbReference type="SUPFAM" id="SSF55781">
    <property type="entry name" value="GAF domain-like"/>
    <property type="match status" value="1"/>
</dbReference>
<dbReference type="PROSITE" id="PS50885">
    <property type="entry name" value="HAMP"/>
    <property type="match status" value="1"/>
</dbReference>
<dbReference type="Gene3D" id="3.30.450.40">
    <property type="match status" value="1"/>
</dbReference>
<evidence type="ECO:0000256" key="5">
    <source>
        <dbReference type="ARBA" id="ARBA00022553"/>
    </source>
</evidence>